<gene>
    <name evidence="7" type="ORF">GCM10007875_27250</name>
</gene>
<evidence type="ECO:0000256" key="5">
    <source>
        <dbReference type="SAM" id="Phobius"/>
    </source>
</evidence>
<comment type="caution">
    <text evidence="7">The sequence shown here is derived from an EMBL/GenBank/DDBJ whole genome shotgun (WGS) entry which is preliminary data.</text>
</comment>
<organism evidence="7 8">
    <name type="scientific">Limnobacter litoralis</name>
    <dbReference type="NCBI Taxonomy" id="481366"/>
    <lineage>
        <taxon>Bacteria</taxon>
        <taxon>Pseudomonadati</taxon>
        <taxon>Pseudomonadota</taxon>
        <taxon>Betaproteobacteria</taxon>
        <taxon>Burkholderiales</taxon>
        <taxon>Burkholderiaceae</taxon>
        <taxon>Limnobacter</taxon>
    </lineage>
</organism>
<dbReference type="PANTHER" id="PTHR32089">
    <property type="entry name" value="METHYL-ACCEPTING CHEMOTAXIS PROTEIN MCPB"/>
    <property type="match status" value="1"/>
</dbReference>
<dbReference type="EMBL" id="BSOJ01000032">
    <property type="protein sequence ID" value="GLR27634.1"/>
    <property type="molecule type" value="Genomic_DNA"/>
</dbReference>
<feature type="transmembrane region" description="Helical" evidence="5">
    <location>
        <begin position="60"/>
        <end position="78"/>
    </location>
</feature>
<dbReference type="PROSITE" id="PS50111">
    <property type="entry name" value="CHEMOTAXIS_TRANSDUC_2"/>
    <property type="match status" value="1"/>
</dbReference>
<keyword evidence="5" id="KW-0812">Transmembrane</keyword>
<keyword evidence="8" id="KW-1185">Reference proteome</keyword>
<dbReference type="InterPro" id="IPR004089">
    <property type="entry name" value="MCPsignal_dom"/>
</dbReference>
<evidence type="ECO:0000259" key="6">
    <source>
        <dbReference type="PROSITE" id="PS50111"/>
    </source>
</evidence>
<keyword evidence="5" id="KW-0472">Membrane</keyword>
<evidence type="ECO:0000256" key="3">
    <source>
        <dbReference type="PROSITE-ProRule" id="PRU00284"/>
    </source>
</evidence>
<name>A0ABQ5YY39_9BURK</name>
<reference evidence="8" key="1">
    <citation type="journal article" date="2019" name="Int. J. Syst. Evol. Microbiol.">
        <title>The Global Catalogue of Microorganisms (GCM) 10K type strain sequencing project: providing services to taxonomists for standard genome sequencing and annotation.</title>
        <authorList>
            <consortium name="The Broad Institute Genomics Platform"/>
            <consortium name="The Broad Institute Genome Sequencing Center for Infectious Disease"/>
            <person name="Wu L."/>
            <person name="Ma J."/>
        </authorList>
    </citation>
    <scope>NUCLEOTIDE SEQUENCE [LARGE SCALE GENOMIC DNA]</scope>
    <source>
        <strain evidence="8">NBRC 105857</strain>
    </source>
</reference>
<dbReference type="SMART" id="SM00283">
    <property type="entry name" value="MA"/>
    <property type="match status" value="1"/>
</dbReference>
<accession>A0ABQ5YY39</accession>
<dbReference type="SUPFAM" id="SSF58104">
    <property type="entry name" value="Methyl-accepting chemotaxis protein (MCP) signaling domain"/>
    <property type="match status" value="1"/>
</dbReference>
<evidence type="ECO:0000313" key="8">
    <source>
        <dbReference type="Proteomes" id="UP001156664"/>
    </source>
</evidence>
<dbReference type="Proteomes" id="UP001156664">
    <property type="component" value="Unassembled WGS sequence"/>
</dbReference>
<feature type="transmembrane region" description="Helical" evidence="5">
    <location>
        <begin position="36"/>
        <end position="54"/>
    </location>
</feature>
<evidence type="ECO:0000256" key="2">
    <source>
        <dbReference type="ARBA" id="ARBA00029447"/>
    </source>
</evidence>
<protein>
    <recommendedName>
        <fullName evidence="6">Methyl-accepting transducer domain-containing protein</fullName>
    </recommendedName>
</protein>
<comment type="similarity">
    <text evidence="2">Belongs to the methyl-accepting chemotaxis (MCP) protein family.</text>
</comment>
<sequence>MGYPLMQVVRPDPDQNSAEKDPMANQDNLKGTLEKIVPLLALVFSLALASAGAFVGQAWIGLAFGLVAVVIGFVAGRLGQSKSDPVEQTRQAEEDLRIEQQNTHDQHEFHELGERWVPTLSNQLKTANQQMEQGIVQLTDSFGEIHQKLNETVKLATEAAGVLGQSTGGGSGLSESVQHTLTGMLSDIKKSLDEKAVIFQEVRGFVTSTDELAKMATSVEELAGKTNLLALNAAIEAARAGEEGRGFSIVADEVRKLSMLSADTGLKIRQRVEQIAQAARRAGEGAKKMEASDQHMLASANEVLHEVVSRFDEVTVPLHHASENIIHNTRQVSSSLNSAVVHFQFQDRVSQILGHVDDSLQMVRQQVSMGYSGLNTAELMHELEKNYTMAEERHNHGGAATAVKKAATPVAKPADDDITFF</sequence>
<evidence type="ECO:0000313" key="7">
    <source>
        <dbReference type="EMBL" id="GLR27634.1"/>
    </source>
</evidence>
<dbReference type="InterPro" id="IPR004090">
    <property type="entry name" value="Chemotax_Me-accpt_rcpt"/>
</dbReference>
<feature type="domain" description="Methyl-accepting transducer" evidence="6">
    <location>
        <begin position="120"/>
        <end position="282"/>
    </location>
</feature>
<keyword evidence="5" id="KW-1133">Transmembrane helix</keyword>
<dbReference type="PANTHER" id="PTHR32089:SF112">
    <property type="entry name" value="LYSOZYME-LIKE PROTEIN-RELATED"/>
    <property type="match status" value="1"/>
</dbReference>
<evidence type="ECO:0000256" key="4">
    <source>
        <dbReference type="SAM" id="MobiDB-lite"/>
    </source>
</evidence>
<dbReference type="PRINTS" id="PR00260">
    <property type="entry name" value="CHEMTRNSDUCR"/>
</dbReference>
<keyword evidence="1 3" id="KW-0807">Transducer</keyword>
<evidence type="ECO:0000256" key="1">
    <source>
        <dbReference type="ARBA" id="ARBA00023224"/>
    </source>
</evidence>
<dbReference type="Pfam" id="PF00015">
    <property type="entry name" value="MCPsignal"/>
    <property type="match status" value="1"/>
</dbReference>
<proteinExistence type="inferred from homology"/>
<feature type="compositionally biased region" description="Basic and acidic residues" evidence="4">
    <location>
        <begin position="11"/>
        <end position="22"/>
    </location>
</feature>
<feature type="region of interest" description="Disordered" evidence="4">
    <location>
        <begin position="1"/>
        <end position="25"/>
    </location>
</feature>
<dbReference type="Gene3D" id="1.10.287.950">
    <property type="entry name" value="Methyl-accepting chemotaxis protein"/>
    <property type="match status" value="1"/>
</dbReference>